<feature type="repeat" description="TPR" evidence="2">
    <location>
        <begin position="4"/>
        <end position="37"/>
    </location>
</feature>
<evidence type="ECO:0000259" key="4">
    <source>
        <dbReference type="PROSITE" id="PS51203"/>
    </source>
</evidence>
<dbReference type="PANTHER" id="PTHR45862">
    <property type="entry name" value="PROTEIN SGT1 HOMOLOG"/>
    <property type="match status" value="1"/>
</dbReference>
<dbReference type="InterPro" id="IPR044563">
    <property type="entry name" value="Sgt1-like"/>
</dbReference>
<dbReference type="Gene3D" id="1.25.40.10">
    <property type="entry name" value="Tetratricopeptide repeat domain"/>
    <property type="match status" value="1"/>
</dbReference>
<dbReference type="GO" id="GO:0051087">
    <property type="term" value="F:protein-folding chaperone binding"/>
    <property type="evidence" value="ECO:0007669"/>
    <property type="project" value="InterPro"/>
</dbReference>
<dbReference type="Proteomes" id="UP000274822">
    <property type="component" value="Unassembled WGS sequence"/>
</dbReference>
<dbReference type="CDD" id="cd06466">
    <property type="entry name" value="p23_CS_SGT1_like"/>
    <property type="match status" value="1"/>
</dbReference>
<name>A0A433QJY7_9FUNG</name>
<dbReference type="InterPro" id="IPR008978">
    <property type="entry name" value="HSP20-like_chaperone"/>
</dbReference>
<dbReference type="InterPro" id="IPR007052">
    <property type="entry name" value="CS_dom"/>
</dbReference>
<dbReference type="GO" id="GO:0005737">
    <property type="term" value="C:cytoplasm"/>
    <property type="evidence" value="ECO:0007669"/>
    <property type="project" value="UniProtKB-ARBA"/>
</dbReference>
<feature type="domain" description="CS" evidence="4">
    <location>
        <begin position="174"/>
        <end position="265"/>
    </location>
</feature>
<dbReference type="InterPro" id="IPR007699">
    <property type="entry name" value="SGS_dom"/>
</dbReference>
<organism evidence="5 6">
    <name type="scientific">Jimgerdemannia flammicorona</name>
    <dbReference type="NCBI Taxonomy" id="994334"/>
    <lineage>
        <taxon>Eukaryota</taxon>
        <taxon>Fungi</taxon>
        <taxon>Fungi incertae sedis</taxon>
        <taxon>Mucoromycota</taxon>
        <taxon>Mucoromycotina</taxon>
        <taxon>Endogonomycetes</taxon>
        <taxon>Endogonales</taxon>
        <taxon>Endogonaceae</taxon>
        <taxon>Jimgerdemannia</taxon>
    </lineage>
</organism>
<dbReference type="Pfam" id="PF04969">
    <property type="entry name" value="CS"/>
    <property type="match status" value="1"/>
</dbReference>
<evidence type="ECO:0000256" key="1">
    <source>
        <dbReference type="ARBA" id="ARBA00008509"/>
    </source>
</evidence>
<feature type="repeat" description="TPR" evidence="2">
    <location>
        <begin position="102"/>
        <end position="135"/>
    </location>
</feature>
<keyword evidence="2" id="KW-0802">TPR repeat</keyword>
<evidence type="ECO:0000256" key="2">
    <source>
        <dbReference type="PROSITE-ProRule" id="PRU00339"/>
    </source>
</evidence>
<comment type="caution">
    <text evidence="5">The sequence shown here is derived from an EMBL/GenBank/DDBJ whole genome shotgun (WGS) entry which is preliminary data.</text>
</comment>
<dbReference type="FunFam" id="2.60.40.790:FF:000012">
    <property type="entry name" value="SGT1 homolog, MIS12 kinetochore complex assembly cochaperone"/>
    <property type="match status" value="1"/>
</dbReference>
<dbReference type="PROSITE" id="PS51203">
    <property type="entry name" value="CS"/>
    <property type="match status" value="1"/>
</dbReference>
<dbReference type="Gene3D" id="2.60.40.790">
    <property type="match status" value="1"/>
</dbReference>
<dbReference type="SUPFAM" id="SSF49764">
    <property type="entry name" value="HSP20-like chaperones"/>
    <property type="match status" value="1"/>
</dbReference>
<dbReference type="Pfam" id="PF13181">
    <property type="entry name" value="TPR_8"/>
    <property type="match status" value="1"/>
</dbReference>
<proteinExistence type="inferred from homology"/>
<sequence length="371" mass="41755">MSSAADYYTKANEALVEDDFDEALDLFTKAIDLDKLKPDYYLKRIHSIDNPTPLSINHLLFHSNRRSVTYEKLNNNSLALKDAQSALELIDAANQEHAEVAGQAYLRQGISQFHLGQYHESKASLERSKELNPHEKTLPTWLSKVEAKLLTAIQSTSVSTPAPVIAPAPATPSAARVRHEWFQNEHYMTVSVFMKNVDKDTVDIQFSERALSVTIKMPTGSDYSLELDPLAHEIIPAESRFEVLSTKIEIRLKKERIGVKWGTLEGEDQLVGSMSEAQGNSPVYPSSSKHGVKNWDKLSREVEEEKPEGEKALNALFQQIYKDSDENTRRAMMKSFIESNGTTLSTNWEEVSKGTVETKPPEGMIARKFEL</sequence>
<dbReference type="AlphaFoldDB" id="A0A433QJY7"/>
<feature type="domain" description="SGS" evidence="3">
    <location>
        <begin position="283"/>
        <end position="371"/>
    </location>
</feature>
<evidence type="ECO:0000259" key="3">
    <source>
        <dbReference type="PROSITE" id="PS51048"/>
    </source>
</evidence>
<dbReference type="PROSITE" id="PS51048">
    <property type="entry name" value="SGS"/>
    <property type="match status" value="1"/>
</dbReference>
<dbReference type="SMART" id="SM00028">
    <property type="entry name" value="TPR"/>
    <property type="match status" value="3"/>
</dbReference>
<dbReference type="InterPro" id="IPR011990">
    <property type="entry name" value="TPR-like_helical_dom_sf"/>
</dbReference>
<dbReference type="PROSITE" id="PS50005">
    <property type="entry name" value="TPR"/>
    <property type="match status" value="2"/>
</dbReference>
<gene>
    <name evidence="5" type="ORF">BC938DRAFT_479847</name>
</gene>
<dbReference type="EMBL" id="RBNJ01004280">
    <property type="protein sequence ID" value="RUS30103.1"/>
    <property type="molecule type" value="Genomic_DNA"/>
</dbReference>
<dbReference type="SUPFAM" id="SSF48452">
    <property type="entry name" value="TPR-like"/>
    <property type="match status" value="1"/>
</dbReference>
<comment type="similarity">
    <text evidence="1">Belongs to the SGT1 family.</text>
</comment>
<dbReference type="Pfam" id="PF05002">
    <property type="entry name" value="SGS"/>
    <property type="match status" value="1"/>
</dbReference>
<accession>A0A433QJY7</accession>
<dbReference type="InterPro" id="IPR019734">
    <property type="entry name" value="TPR_rpt"/>
</dbReference>
<evidence type="ECO:0000313" key="5">
    <source>
        <dbReference type="EMBL" id="RUS30103.1"/>
    </source>
</evidence>
<protein>
    <submittedName>
        <fullName evidence="5">SGS domain-containing protein</fullName>
    </submittedName>
</protein>
<reference evidence="5 6" key="1">
    <citation type="journal article" date="2018" name="New Phytol.">
        <title>Phylogenomics of Endogonaceae and evolution of mycorrhizas within Mucoromycota.</title>
        <authorList>
            <person name="Chang Y."/>
            <person name="Desiro A."/>
            <person name="Na H."/>
            <person name="Sandor L."/>
            <person name="Lipzen A."/>
            <person name="Clum A."/>
            <person name="Barry K."/>
            <person name="Grigoriev I.V."/>
            <person name="Martin F.M."/>
            <person name="Stajich J.E."/>
            <person name="Smith M.E."/>
            <person name="Bonito G."/>
            <person name="Spatafora J.W."/>
        </authorList>
    </citation>
    <scope>NUCLEOTIDE SEQUENCE [LARGE SCALE GENOMIC DNA]</scope>
    <source>
        <strain evidence="5 6">AD002</strain>
    </source>
</reference>
<evidence type="ECO:0000313" key="6">
    <source>
        <dbReference type="Proteomes" id="UP000274822"/>
    </source>
</evidence>
<keyword evidence="6" id="KW-1185">Reference proteome</keyword>